<feature type="domain" description="DSBA-like thioredoxin" evidence="1">
    <location>
        <begin position="3"/>
        <end position="208"/>
    </location>
</feature>
<proteinExistence type="predicted"/>
<dbReference type="Proteomes" id="UP000027731">
    <property type="component" value="Unassembled WGS sequence"/>
</dbReference>
<dbReference type="GO" id="GO:0016491">
    <property type="term" value="F:oxidoreductase activity"/>
    <property type="evidence" value="ECO:0007669"/>
    <property type="project" value="InterPro"/>
</dbReference>
<evidence type="ECO:0000313" key="2">
    <source>
        <dbReference type="EMBL" id="KEK14530.1"/>
    </source>
</evidence>
<gene>
    <name evidence="2" type="ORF">LR3_01525</name>
</gene>
<protein>
    <submittedName>
        <fullName evidence="2">DSBA oxidoreductase</fullName>
    </submittedName>
</protein>
<name>A0A073JZZ4_LIMRT</name>
<dbReference type="SUPFAM" id="SSF52833">
    <property type="entry name" value="Thioredoxin-like"/>
    <property type="match status" value="1"/>
</dbReference>
<dbReference type="RefSeq" id="WP_035169471.1">
    <property type="nucleotide sequence ID" value="NZ_WJNC01000002.1"/>
</dbReference>
<dbReference type="PANTHER" id="PTHR13887">
    <property type="entry name" value="GLUTATHIONE S-TRANSFERASE KAPPA"/>
    <property type="match status" value="1"/>
</dbReference>
<dbReference type="PANTHER" id="PTHR13887:SF41">
    <property type="entry name" value="THIOREDOXIN SUPERFAMILY PROTEIN"/>
    <property type="match status" value="1"/>
</dbReference>
<dbReference type="PATRIC" id="fig|1598.90.peg.1647"/>
<dbReference type="Gene3D" id="3.40.30.10">
    <property type="entry name" value="Glutaredoxin"/>
    <property type="match status" value="1"/>
</dbReference>
<dbReference type="InterPro" id="IPR001853">
    <property type="entry name" value="DSBA-like_thioredoxin_dom"/>
</dbReference>
<dbReference type="EMBL" id="JOSX01000020">
    <property type="protein sequence ID" value="KEK14530.1"/>
    <property type="molecule type" value="Genomic_DNA"/>
</dbReference>
<dbReference type="Pfam" id="PF01323">
    <property type="entry name" value="DSBA"/>
    <property type="match status" value="1"/>
</dbReference>
<evidence type="ECO:0000259" key="1">
    <source>
        <dbReference type="Pfam" id="PF01323"/>
    </source>
</evidence>
<comment type="caution">
    <text evidence="2">The sequence shown here is derived from an EMBL/GenBank/DDBJ whole genome shotgun (WGS) entry which is preliminary data.</text>
</comment>
<sequence length="215" mass="24610">MEIQYWADIACPYCYMGITQLQRAVKELKIADQTPLKFMSFQLDPTLPTTTDLSMTEYYAKTHQLTKQEAATQIQKIDQLAADIDLPIKMENAIPVNTLAAHRLIKYIESLNDQALLNKAVKRLYQLYFNDNESITDYEALTVAMNEIGLPVADVKKVLESNQYEDEVRKNERRAFMIGMPSAPLFVINNKYSITGAQPYEVFLEALKKVKNTTK</sequence>
<reference evidence="2 3" key="1">
    <citation type="submission" date="2014-06" db="EMBL/GenBank/DDBJ databases">
        <title>Genetic determinant of reutericyclin biosynthesis of Lactobacillus reuteri.</title>
        <authorList>
            <person name="Lin X."/>
            <person name="Duar R."/>
            <person name="Walter J."/>
            <person name="Gaenzle M."/>
        </authorList>
    </citation>
    <scope>NUCLEOTIDE SEQUENCE [LARGE SCALE GENOMIC DNA]</scope>
    <source>
        <strain evidence="2 3">LTH2584</strain>
    </source>
</reference>
<dbReference type="AlphaFoldDB" id="A0A073JZZ4"/>
<evidence type="ECO:0000313" key="3">
    <source>
        <dbReference type="Proteomes" id="UP000027731"/>
    </source>
</evidence>
<accession>A0A073JZZ4</accession>
<organism evidence="2 3">
    <name type="scientific">Limosilactobacillus reuteri</name>
    <name type="common">Lactobacillus reuteri</name>
    <dbReference type="NCBI Taxonomy" id="1598"/>
    <lineage>
        <taxon>Bacteria</taxon>
        <taxon>Bacillati</taxon>
        <taxon>Bacillota</taxon>
        <taxon>Bacilli</taxon>
        <taxon>Lactobacillales</taxon>
        <taxon>Lactobacillaceae</taxon>
        <taxon>Limosilactobacillus</taxon>
    </lineage>
</organism>
<dbReference type="CDD" id="cd03024">
    <property type="entry name" value="DsbA_FrnE"/>
    <property type="match status" value="1"/>
</dbReference>
<dbReference type="InterPro" id="IPR036249">
    <property type="entry name" value="Thioredoxin-like_sf"/>
</dbReference>